<dbReference type="SUPFAM" id="SSF50969">
    <property type="entry name" value="YVTN repeat-like/Quinoprotein amine dehydrogenase"/>
    <property type="match status" value="1"/>
</dbReference>
<dbReference type="Proteomes" id="UP001354989">
    <property type="component" value="Chromosome"/>
</dbReference>
<dbReference type="InterPro" id="IPR011110">
    <property type="entry name" value="Reg_prop"/>
</dbReference>
<proteinExistence type="predicted"/>
<keyword evidence="3" id="KW-1133">Transmembrane helix</keyword>
<dbReference type="SMART" id="SM00065">
    <property type="entry name" value="GAF"/>
    <property type="match status" value="1"/>
</dbReference>
<accession>A0ABM7VF21</accession>
<keyword evidence="2" id="KW-0175">Coiled coil</keyword>
<dbReference type="InterPro" id="IPR015943">
    <property type="entry name" value="WD40/YVTN_repeat-like_dom_sf"/>
</dbReference>
<dbReference type="InterPro" id="IPR013783">
    <property type="entry name" value="Ig-like_fold"/>
</dbReference>
<dbReference type="Pfam" id="PF07495">
    <property type="entry name" value="Y_Y_Y"/>
    <property type="match status" value="1"/>
</dbReference>
<dbReference type="Gene3D" id="2.60.40.10">
    <property type="entry name" value="Immunoglobulins"/>
    <property type="match status" value="1"/>
</dbReference>
<name>A0ABM7VF21_9BACT</name>
<evidence type="ECO:0000259" key="4">
    <source>
        <dbReference type="SMART" id="SM00065"/>
    </source>
</evidence>
<dbReference type="InterPro" id="IPR011123">
    <property type="entry name" value="Y_Y_Y"/>
</dbReference>
<dbReference type="Gene3D" id="2.130.10.10">
    <property type="entry name" value="YVTN repeat-like/Quinoprotein amine dehydrogenase"/>
    <property type="match status" value="2"/>
</dbReference>
<evidence type="ECO:0000256" key="3">
    <source>
        <dbReference type="SAM" id="Phobius"/>
    </source>
</evidence>
<organism evidence="5 6">
    <name type="scientific">Persicobacter psychrovividus</name>
    <dbReference type="NCBI Taxonomy" id="387638"/>
    <lineage>
        <taxon>Bacteria</taxon>
        <taxon>Pseudomonadati</taxon>
        <taxon>Bacteroidota</taxon>
        <taxon>Cytophagia</taxon>
        <taxon>Cytophagales</taxon>
        <taxon>Persicobacteraceae</taxon>
        <taxon>Persicobacter</taxon>
    </lineage>
</organism>
<dbReference type="InterPro" id="IPR003018">
    <property type="entry name" value="GAF"/>
</dbReference>
<keyword evidence="3" id="KW-0472">Membrane</keyword>
<dbReference type="PANTHER" id="PTHR43547:SF2">
    <property type="entry name" value="HYBRID SIGNAL TRANSDUCTION HISTIDINE KINASE C"/>
    <property type="match status" value="1"/>
</dbReference>
<dbReference type="SUPFAM" id="SSF63829">
    <property type="entry name" value="Calcium-dependent phosphotriesterase"/>
    <property type="match status" value="2"/>
</dbReference>
<reference evidence="5 6" key="1">
    <citation type="submission" date="2021-12" db="EMBL/GenBank/DDBJ databases">
        <title>Genome sequencing of bacteria with rrn-lacking chromosome and rrn-plasmid.</title>
        <authorList>
            <person name="Anda M."/>
            <person name="Iwasaki W."/>
        </authorList>
    </citation>
    <scope>NUCLEOTIDE SEQUENCE [LARGE SCALE GENOMIC DNA]</scope>
    <source>
        <strain evidence="5 6">NBRC 101262</strain>
    </source>
</reference>
<gene>
    <name evidence="5" type="ORF">PEPS_18460</name>
</gene>
<dbReference type="EMBL" id="AP025292">
    <property type="protein sequence ID" value="BDC99565.1"/>
    <property type="molecule type" value="Genomic_DNA"/>
</dbReference>
<keyword evidence="3" id="KW-0812">Transmembrane</keyword>
<keyword evidence="1" id="KW-0597">Phosphoprotein</keyword>
<evidence type="ECO:0000256" key="2">
    <source>
        <dbReference type="SAM" id="Coils"/>
    </source>
</evidence>
<protein>
    <recommendedName>
        <fullName evidence="4">GAF domain-containing protein</fullName>
    </recommendedName>
</protein>
<feature type="transmembrane region" description="Helical" evidence="3">
    <location>
        <begin position="777"/>
        <end position="797"/>
    </location>
</feature>
<dbReference type="SUPFAM" id="SSF55781">
    <property type="entry name" value="GAF domain-like"/>
    <property type="match status" value="1"/>
</dbReference>
<dbReference type="Pfam" id="PF07494">
    <property type="entry name" value="Reg_prop"/>
    <property type="match status" value="1"/>
</dbReference>
<dbReference type="InterPro" id="IPR029016">
    <property type="entry name" value="GAF-like_dom_sf"/>
</dbReference>
<keyword evidence="6" id="KW-1185">Reference proteome</keyword>
<evidence type="ECO:0000256" key="1">
    <source>
        <dbReference type="ARBA" id="ARBA00022553"/>
    </source>
</evidence>
<evidence type="ECO:0000313" key="6">
    <source>
        <dbReference type="Proteomes" id="UP001354989"/>
    </source>
</evidence>
<dbReference type="PANTHER" id="PTHR43547">
    <property type="entry name" value="TWO-COMPONENT HISTIDINE KINASE"/>
    <property type="match status" value="1"/>
</dbReference>
<evidence type="ECO:0000313" key="5">
    <source>
        <dbReference type="EMBL" id="BDC99565.1"/>
    </source>
</evidence>
<feature type="coiled-coil region" evidence="2">
    <location>
        <begin position="1002"/>
        <end position="1043"/>
    </location>
</feature>
<dbReference type="Gene3D" id="3.30.450.40">
    <property type="match status" value="1"/>
</dbReference>
<dbReference type="InterPro" id="IPR011044">
    <property type="entry name" value="Quino_amine_DH_bsu"/>
</dbReference>
<feature type="domain" description="GAF" evidence="4">
    <location>
        <begin position="857"/>
        <end position="999"/>
    </location>
</feature>
<sequence length="1047" mass="117165">MRMRKITFLGRIAMVLTLIFSAIFSAYSNKRIFNHYSTVEGLAHNTVNAITKDSRGYLWLGTQNGLSRFDGRQFQTYRTGEDPQQGLMDNYINGLAVDQDQGIWLTTNRGFLSYLSFEQDTLSHYTLGKIVLTDVRVLDGQSVLVGSEEGLYLFQKKEKQARLIAGTEDLLIYEIIPQSDEVLLLATSQGVYRYHIPSSVVSLMGVQGKPVWALAYHAEEGRLYANSGDRVFMLDRASSSFKALQLPTRGSMNQISSLAIFDGELWIGSELGVFIEKADGSMEQISKGEGIYDLSDDDIVSFFKDELGAMWIGTRYGGINKWAKGRDFRSFRAKGGVLKHNIVRGYAEDEDGNLWFGYVGHMGFTRFASKTYADTHFSHVPSSVYKVLPAEDNKVWLALFGEGLGLYDLDKGRLIAHYTTHNSAIPHDEVQDVCYGPNGYLWLATSGGLSLFNPQDFSFINYTSETGDIRIADNRVQAATIIFENKRAWLGTWDGISCVHIGDDGLLEKAVNYKSIDDSDPTDIPDNRITAMTKNSRSNLVVATFGAGIFEMTPQGKVIWQLNESQGAPSNLVLGVHEDAQQRLWFSTTEGLVSYQQDNQEMLIFGKQDGTQGDEYFWGGHYQRKDGTMIFSGTEGMTVFNPKDIQKNTLGAVAVINDISIMGAPLRAGQPISGGTQIATVDPFYLSDLNIKESQNLLEISFTALQTLSPERSRVDFMLEGFDEDWRVAKKGQSSVTYSNLAAGEYVFRLKAANSDGLWGRERQLGIKVRPLFYNAVWFRLSVLLFMITAVVLGFRYRIKRERQAKILLERKVAKAVADVAEQKRMLEEKYAAEADERWIEGELSALSKVLNSNRNAVDKLCQGILRRLAESLSCPLGVIYLKAMDQEQLYAAGTYGAEKSGRTLSVGEGVVGATFVDAEAKTFLDLPEDYFQTISSGLGSVKTGALYLYPIRYEEIVVGVLELGFFEPLSALQINLLERMVEMMAMRINAVQMGEQTEKLFSVSQQQAQELLQREEELRQNLEELQATQEASERQIKELEAQLMSQ</sequence>